<organism evidence="2 3">
    <name type="scientific">Megalops atlanticus</name>
    <name type="common">Tarpon</name>
    <name type="synonym">Clupea gigantea</name>
    <dbReference type="NCBI Taxonomy" id="7932"/>
    <lineage>
        <taxon>Eukaryota</taxon>
        <taxon>Metazoa</taxon>
        <taxon>Chordata</taxon>
        <taxon>Craniata</taxon>
        <taxon>Vertebrata</taxon>
        <taxon>Euteleostomi</taxon>
        <taxon>Actinopterygii</taxon>
        <taxon>Neopterygii</taxon>
        <taxon>Teleostei</taxon>
        <taxon>Elopiformes</taxon>
        <taxon>Megalopidae</taxon>
        <taxon>Megalops</taxon>
    </lineage>
</organism>
<evidence type="ECO:0000313" key="2">
    <source>
        <dbReference type="EMBL" id="KAG7476846.1"/>
    </source>
</evidence>
<name>A0A9D3Q6D3_MEGAT</name>
<evidence type="ECO:0000256" key="1">
    <source>
        <dbReference type="SAM" id="Phobius"/>
    </source>
</evidence>
<dbReference type="EMBL" id="JAFDVH010000006">
    <property type="protein sequence ID" value="KAG7476846.1"/>
    <property type="molecule type" value="Genomic_DNA"/>
</dbReference>
<accession>A0A9D3Q6D3</accession>
<reference evidence="2" key="1">
    <citation type="submission" date="2021-01" db="EMBL/GenBank/DDBJ databases">
        <authorList>
            <person name="Zahm M."/>
            <person name="Roques C."/>
            <person name="Cabau C."/>
            <person name="Klopp C."/>
            <person name="Donnadieu C."/>
            <person name="Jouanno E."/>
            <person name="Lampietro C."/>
            <person name="Louis A."/>
            <person name="Herpin A."/>
            <person name="Echchiki A."/>
            <person name="Berthelot C."/>
            <person name="Parey E."/>
            <person name="Roest-Crollius H."/>
            <person name="Braasch I."/>
            <person name="Postlethwait J."/>
            <person name="Bobe J."/>
            <person name="Montfort J."/>
            <person name="Bouchez O."/>
            <person name="Begum T."/>
            <person name="Mejri S."/>
            <person name="Adams A."/>
            <person name="Chen W.-J."/>
            <person name="Guiguen Y."/>
        </authorList>
    </citation>
    <scope>NUCLEOTIDE SEQUENCE</scope>
    <source>
        <strain evidence="2">YG-15Mar2019-1</strain>
        <tissue evidence="2">Brain</tissue>
    </source>
</reference>
<protein>
    <submittedName>
        <fullName evidence="2">Uncharacterized protein</fullName>
    </submittedName>
</protein>
<comment type="caution">
    <text evidence="2">The sequence shown here is derived from an EMBL/GenBank/DDBJ whole genome shotgun (WGS) entry which is preliminary data.</text>
</comment>
<keyword evidence="1" id="KW-0472">Membrane</keyword>
<dbReference type="Proteomes" id="UP001046870">
    <property type="component" value="Chromosome 6"/>
</dbReference>
<sequence length="88" mass="10264">MYKKIIHSNSERKKKTIIRHWLTCVRVKLLNIFCEEITLLVSILSLCLLLLLYFFTCMSVFIILCDVFVSYAVSQLSEGNVPLYVICK</sequence>
<evidence type="ECO:0000313" key="3">
    <source>
        <dbReference type="Proteomes" id="UP001046870"/>
    </source>
</evidence>
<feature type="transmembrane region" description="Helical" evidence="1">
    <location>
        <begin position="50"/>
        <end position="73"/>
    </location>
</feature>
<keyword evidence="1" id="KW-0812">Transmembrane</keyword>
<keyword evidence="1" id="KW-1133">Transmembrane helix</keyword>
<keyword evidence="3" id="KW-1185">Reference proteome</keyword>
<gene>
    <name evidence="2" type="ORF">MATL_G00087150</name>
</gene>
<dbReference type="AlphaFoldDB" id="A0A9D3Q6D3"/>
<proteinExistence type="predicted"/>
<feature type="non-terminal residue" evidence="2">
    <location>
        <position position="88"/>
    </location>
</feature>